<gene>
    <name evidence="1" type="ORF">METZ01_LOCUS322301</name>
</gene>
<sequence length="32" mass="3677">MKQIDLKPFAIGVLLTPIRTNPKNLHRSTDCR</sequence>
<reference evidence="1" key="1">
    <citation type="submission" date="2018-05" db="EMBL/GenBank/DDBJ databases">
        <authorList>
            <person name="Lanie J.A."/>
            <person name="Ng W.-L."/>
            <person name="Kazmierczak K.M."/>
            <person name="Andrzejewski T.M."/>
            <person name="Davidsen T.M."/>
            <person name="Wayne K.J."/>
            <person name="Tettelin H."/>
            <person name="Glass J.I."/>
            <person name="Rusch D."/>
            <person name="Podicherti R."/>
            <person name="Tsui H.-C.T."/>
            <person name="Winkler M.E."/>
        </authorList>
    </citation>
    <scope>NUCLEOTIDE SEQUENCE</scope>
</reference>
<dbReference type="EMBL" id="UINC01105483">
    <property type="protein sequence ID" value="SVC69447.1"/>
    <property type="molecule type" value="Genomic_DNA"/>
</dbReference>
<name>A0A382P9E6_9ZZZZ</name>
<evidence type="ECO:0000313" key="1">
    <source>
        <dbReference type="EMBL" id="SVC69447.1"/>
    </source>
</evidence>
<organism evidence="1">
    <name type="scientific">marine metagenome</name>
    <dbReference type="NCBI Taxonomy" id="408172"/>
    <lineage>
        <taxon>unclassified sequences</taxon>
        <taxon>metagenomes</taxon>
        <taxon>ecological metagenomes</taxon>
    </lineage>
</organism>
<proteinExistence type="predicted"/>
<protein>
    <submittedName>
        <fullName evidence="1">Uncharacterized protein</fullName>
    </submittedName>
</protein>
<dbReference type="AlphaFoldDB" id="A0A382P9E6"/>
<accession>A0A382P9E6</accession>